<dbReference type="CDD" id="cd01830">
    <property type="entry name" value="XynE_like"/>
    <property type="match status" value="1"/>
</dbReference>
<accession>A0A1H0ZEW9</accession>
<feature type="domain" description="SGNH hydrolase-type esterase" evidence="1">
    <location>
        <begin position="262"/>
        <end position="450"/>
    </location>
</feature>
<evidence type="ECO:0000259" key="1">
    <source>
        <dbReference type="Pfam" id="PF13472"/>
    </source>
</evidence>
<dbReference type="Proteomes" id="UP000199301">
    <property type="component" value="Unassembled WGS sequence"/>
</dbReference>
<dbReference type="Gene3D" id="3.40.50.1110">
    <property type="entry name" value="SGNH hydrolase"/>
    <property type="match status" value="1"/>
</dbReference>
<reference evidence="3" key="1">
    <citation type="submission" date="2016-10" db="EMBL/GenBank/DDBJ databases">
        <authorList>
            <person name="Varghese N."/>
            <person name="Submissions S."/>
        </authorList>
    </citation>
    <scope>NUCLEOTIDE SEQUENCE [LARGE SCALE GENOMIC DNA]</scope>
    <source>
        <strain evidence="3">DSM 45459</strain>
    </source>
</reference>
<protein>
    <submittedName>
        <fullName evidence="2">Lysophospholipase L1</fullName>
    </submittedName>
</protein>
<dbReference type="PANTHER" id="PTHR43784">
    <property type="entry name" value="GDSL-LIKE LIPASE/ACYLHYDROLASE, PUTATIVE (AFU_ORTHOLOGUE AFUA_2G00820)-RELATED"/>
    <property type="match status" value="1"/>
</dbReference>
<dbReference type="AlphaFoldDB" id="A0A1H0ZEW9"/>
<dbReference type="Pfam" id="PF13472">
    <property type="entry name" value="Lipase_GDSL_2"/>
    <property type="match status" value="1"/>
</dbReference>
<sequence>MARARNPRSTRGHRLSVLRLGGRIERSEADLAGAFPSWRRSRGTSRFSRPLRAVFGLGAALALALPLFPGAAAADQEHHHGHDPAWTASWAASPVRGSEVPGFDCPAGQGLRGQTVRNVVFLSSGGPEVRIRLTNAFGAEPLRVGRSTVAVQDSQAQAVGETMRALTFDGREHVTIPAGEEVFSDPVDLDVEALSTLLVSVFYPGSTGPLTQHPFTAQTNYVAQGNRSHRPSGEGYGTTTCWMGVSGVDVAAQPRSTGSVVAFGDSITDGVDTTVDANHRWPDHLSRRLRSAEGSAELSVVNAGISGNRLLAERPGKPYSGIAGLDRLERDAFGQSAAETMILLEGINDISDDATADQLIEGYEQLVRRAHRAGMRVLGGTLTQFKGSVVWTPERESTRQRVNAWIRSTELFDGVVDFAAATADPEHPLRLRPEYDSGDGLHPNDAGARAMAEAVDLSALHRRH</sequence>
<dbReference type="InterPro" id="IPR036514">
    <property type="entry name" value="SGNH_hydro_sf"/>
</dbReference>
<dbReference type="InterPro" id="IPR013830">
    <property type="entry name" value="SGNH_hydro"/>
</dbReference>
<dbReference type="PANTHER" id="PTHR43784:SF2">
    <property type="entry name" value="GDSL-LIKE LIPASE_ACYLHYDROLASE, PUTATIVE (AFU_ORTHOLOGUE AFUA_2G00820)-RELATED"/>
    <property type="match status" value="1"/>
</dbReference>
<name>A0A1H0ZEW9_9ACTN</name>
<dbReference type="InterPro" id="IPR053140">
    <property type="entry name" value="GDSL_Rv0518-like"/>
</dbReference>
<dbReference type="EMBL" id="FNKO01000001">
    <property type="protein sequence ID" value="SDQ25671.1"/>
    <property type="molecule type" value="Genomic_DNA"/>
</dbReference>
<dbReference type="STRING" id="995062.SAMN04489718_0992"/>
<gene>
    <name evidence="2" type="ORF">SAMN04489718_0992</name>
</gene>
<proteinExistence type="predicted"/>
<evidence type="ECO:0000313" key="2">
    <source>
        <dbReference type="EMBL" id="SDQ25671.1"/>
    </source>
</evidence>
<dbReference type="SUPFAM" id="SSF52266">
    <property type="entry name" value="SGNH hydrolase"/>
    <property type="match status" value="1"/>
</dbReference>
<organism evidence="2 3">
    <name type="scientific">Actinopolyspora saharensis</name>
    <dbReference type="NCBI Taxonomy" id="995062"/>
    <lineage>
        <taxon>Bacteria</taxon>
        <taxon>Bacillati</taxon>
        <taxon>Actinomycetota</taxon>
        <taxon>Actinomycetes</taxon>
        <taxon>Actinopolysporales</taxon>
        <taxon>Actinopolysporaceae</taxon>
        <taxon>Actinopolyspora</taxon>
    </lineage>
</organism>
<keyword evidence="3" id="KW-1185">Reference proteome</keyword>
<evidence type="ECO:0000313" key="3">
    <source>
        <dbReference type="Proteomes" id="UP000199301"/>
    </source>
</evidence>